<evidence type="ECO:0000256" key="9">
    <source>
        <dbReference type="ARBA" id="ARBA00047725"/>
    </source>
</evidence>
<dbReference type="EC" id="1.14.20.7" evidence="3"/>
<evidence type="ECO:0000313" key="13">
    <source>
        <dbReference type="EMBL" id="PNI04482.1"/>
    </source>
</evidence>
<organism evidence="13 14">
    <name type="scientific">Vibrio diazotrophicus</name>
    <dbReference type="NCBI Taxonomy" id="685"/>
    <lineage>
        <taxon>Bacteria</taxon>
        <taxon>Pseudomonadati</taxon>
        <taxon>Pseudomonadota</taxon>
        <taxon>Gammaproteobacteria</taxon>
        <taxon>Vibrionales</taxon>
        <taxon>Vibrionaceae</taxon>
        <taxon>Vibrio</taxon>
    </lineage>
</organism>
<evidence type="ECO:0000256" key="10">
    <source>
        <dbReference type="ARBA" id="ARBA00049359"/>
    </source>
</evidence>
<dbReference type="InterPro" id="IPR005123">
    <property type="entry name" value="Oxoglu/Fe-dep_dioxygenase_dom"/>
</dbReference>
<dbReference type="InterPro" id="IPR050231">
    <property type="entry name" value="Iron_ascorbate_oxido_reductase"/>
</dbReference>
<evidence type="ECO:0000256" key="6">
    <source>
        <dbReference type="ARBA" id="ARBA00022666"/>
    </source>
</evidence>
<dbReference type="PRINTS" id="PR00682">
    <property type="entry name" value="IPNSYNTHASE"/>
</dbReference>
<feature type="domain" description="Fe2OG dioxygenase" evidence="12">
    <location>
        <begin position="171"/>
        <end position="270"/>
    </location>
</feature>
<dbReference type="OrthoDB" id="21825at2"/>
<keyword evidence="11" id="KW-0479">Metal-binding</keyword>
<dbReference type="InterPro" id="IPR044861">
    <property type="entry name" value="IPNS-like_FE2OG_OXY"/>
</dbReference>
<comment type="similarity">
    <text evidence="11">Belongs to the iron/ascorbate-dependent oxidoreductase family.</text>
</comment>
<keyword evidence="11" id="KW-0408">Iron</keyword>
<proteinExistence type="inferred from homology"/>
<comment type="catalytic activity">
    <reaction evidence="9">
        <text>2-oxoglutarate + O2 + 2 H(+) = ethene + 3 CO2 + H2O</text>
        <dbReference type="Rhea" id="RHEA:31523"/>
        <dbReference type="ChEBI" id="CHEBI:15377"/>
        <dbReference type="ChEBI" id="CHEBI:15378"/>
        <dbReference type="ChEBI" id="CHEBI:15379"/>
        <dbReference type="ChEBI" id="CHEBI:16526"/>
        <dbReference type="ChEBI" id="CHEBI:16810"/>
        <dbReference type="ChEBI" id="CHEBI:18153"/>
        <dbReference type="EC" id="1.13.12.19"/>
    </reaction>
</comment>
<dbReference type="Proteomes" id="UP000236449">
    <property type="component" value="Unassembled WGS sequence"/>
</dbReference>
<sequence>MTLPIIDISPLNSDNKKDWQPVIQQIDSACRELGFFYVIGHGIPQQQFDHIQSMANLLFSLPEEEKQKISIEKSSNHRGWGRLSAEKLDPLGELDCKESFDMALDLSPYHSQVGRCAKLYGPNQYPNIEGFAQAVGQHYSLTLDVGLKILKAMALALGEKENFFSQSFSLPISVLRMLHYPSQTEETNGAGAHTDYGCITLLYQDQSGGLQVLNKQEKWVDATPVEGSFVVNIGDLMQRWTNDIYRSTKHRVASPTSGKTRFSMPFFVEPNYDTPIVTLDSCLAEKQGQGGYPPITAGDWILSRFEDTYSYRRQVEDGVVEV</sequence>
<evidence type="ECO:0000313" key="14">
    <source>
        <dbReference type="Proteomes" id="UP000236449"/>
    </source>
</evidence>
<evidence type="ECO:0000256" key="3">
    <source>
        <dbReference type="ARBA" id="ARBA00012293"/>
    </source>
</evidence>
<dbReference type="InterPro" id="IPR027443">
    <property type="entry name" value="IPNS-like_sf"/>
</dbReference>
<dbReference type="EMBL" id="POSK01000007">
    <property type="protein sequence ID" value="PNI04482.1"/>
    <property type="molecule type" value="Genomic_DNA"/>
</dbReference>
<keyword evidence="6" id="KW-0266">Ethylene biosynthesis</keyword>
<dbReference type="EC" id="1.13.12.19" evidence="4"/>
<evidence type="ECO:0000256" key="7">
    <source>
        <dbReference type="ARBA" id="ARBA00031011"/>
    </source>
</evidence>
<evidence type="ECO:0000256" key="8">
    <source>
        <dbReference type="ARBA" id="ARBA00031282"/>
    </source>
</evidence>
<dbReference type="InterPro" id="IPR026992">
    <property type="entry name" value="DIOX_N"/>
</dbReference>
<dbReference type="GO" id="GO:0009693">
    <property type="term" value="P:ethylene biosynthetic process"/>
    <property type="evidence" value="ECO:0007669"/>
    <property type="project" value="UniProtKB-KW"/>
</dbReference>
<evidence type="ECO:0000256" key="4">
    <source>
        <dbReference type="ARBA" id="ARBA00012531"/>
    </source>
</evidence>
<evidence type="ECO:0000256" key="2">
    <source>
        <dbReference type="ARBA" id="ARBA00004767"/>
    </source>
</evidence>
<reference evidence="13 14" key="1">
    <citation type="submission" date="2018-01" db="EMBL/GenBank/DDBJ databases">
        <title>Draft genome sequences of six Vibrio diazotrophicus strains isolated from deep-sea sediments of the Baltic Sea.</title>
        <authorList>
            <person name="Castillo D."/>
            <person name="Vandieken V."/>
            <person name="Chiang O."/>
            <person name="Middelboe M."/>
        </authorList>
    </citation>
    <scope>NUCLEOTIDE SEQUENCE [LARGE SCALE GENOMIC DNA]</scope>
    <source>
        <strain evidence="13 14">60.27F</strain>
    </source>
</reference>
<comment type="cofactor">
    <cofactor evidence="1">
        <name>Fe(2+)</name>
        <dbReference type="ChEBI" id="CHEBI:29033"/>
    </cofactor>
</comment>
<accession>A0A2J8I1S5</accession>
<dbReference type="RefSeq" id="WP_102954036.1">
    <property type="nucleotide sequence ID" value="NZ_POSI01000005.1"/>
</dbReference>
<comment type="caution">
    <text evidence="13">The sequence shown here is derived from an EMBL/GenBank/DDBJ whole genome shotgun (WGS) entry which is preliminary data.</text>
</comment>
<comment type="pathway">
    <text evidence="2">Alkene biosynthesis; ethylene biosynthesis via 2-oxoglutarate.</text>
</comment>
<evidence type="ECO:0000259" key="12">
    <source>
        <dbReference type="PROSITE" id="PS51471"/>
    </source>
</evidence>
<dbReference type="Pfam" id="PF14226">
    <property type="entry name" value="DIOX_N"/>
    <property type="match status" value="1"/>
</dbReference>
<evidence type="ECO:0000256" key="5">
    <source>
        <dbReference type="ARBA" id="ARBA00019045"/>
    </source>
</evidence>
<evidence type="ECO:0000256" key="1">
    <source>
        <dbReference type="ARBA" id="ARBA00001954"/>
    </source>
</evidence>
<name>A0A2J8I1S5_VIBDI</name>
<dbReference type="PROSITE" id="PS51471">
    <property type="entry name" value="FE2OG_OXY"/>
    <property type="match status" value="1"/>
</dbReference>
<dbReference type="GO" id="GO:0102276">
    <property type="term" value="F:2-oxoglutarate oxygenase/decarboxylase (ethylene-forming) activity"/>
    <property type="evidence" value="ECO:0007669"/>
    <property type="project" value="UniProtKB-EC"/>
</dbReference>
<gene>
    <name evidence="13" type="ORF">C1N32_11385</name>
</gene>
<dbReference type="PANTHER" id="PTHR47990">
    <property type="entry name" value="2-OXOGLUTARATE (2OG) AND FE(II)-DEPENDENT OXYGENASE SUPERFAMILY PROTEIN-RELATED"/>
    <property type="match status" value="1"/>
</dbReference>
<dbReference type="AlphaFoldDB" id="A0A2J8I1S5"/>
<dbReference type="Pfam" id="PF03171">
    <property type="entry name" value="2OG-FeII_Oxy"/>
    <property type="match status" value="1"/>
</dbReference>
<comment type="catalytic activity">
    <reaction evidence="10">
        <text>L-arginine + 2-oxoglutarate + O2 = guanidine + L-glutamate 5-semialdehyde + succinate + CO2</text>
        <dbReference type="Rhea" id="RHEA:31535"/>
        <dbReference type="ChEBI" id="CHEBI:15379"/>
        <dbReference type="ChEBI" id="CHEBI:16526"/>
        <dbReference type="ChEBI" id="CHEBI:16810"/>
        <dbReference type="ChEBI" id="CHEBI:30031"/>
        <dbReference type="ChEBI" id="CHEBI:30087"/>
        <dbReference type="ChEBI" id="CHEBI:32682"/>
        <dbReference type="ChEBI" id="CHEBI:58066"/>
        <dbReference type="EC" id="1.14.20.7"/>
    </reaction>
</comment>
<dbReference type="Gene3D" id="2.60.120.330">
    <property type="entry name" value="B-lactam Antibiotic, Isopenicillin N Synthase, Chain"/>
    <property type="match status" value="1"/>
</dbReference>
<protein>
    <recommendedName>
        <fullName evidence="5">2-oxoglutarate-dependent ethylene/succinate-forming enzyme</fullName>
        <ecNumber evidence="4">1.13.12.19</ecNumber>
        <ecNumber evidence="3">1.14.20.7</ecNumber>
    </recommendedName>
    <alternativeName>
        <fullName evidence="7">2-oxoglutarate dioxygenase (ethylene-forming)</fullName>
    </alternativeName>
    <alternativeName>
        <fullName evidence="8">2-oxoglutarate/L-arginine monooxygenase/decarboxylase (succinate-forming)</fullName>
    </alternativeName>
</protein>
<evidence type="ECO:0000256" key="11">
    <source>
        <dbReference type="RuleBase" id="RU003682"/>
    </source>
</evidence>
<keyword evidence="11" id="KW-0560">Oxidoreductase</keyword>
<dbReference type="GO" id="GO:0046872">
    <property type="term" value="F:metal ion binding"/>
    <property type="evidence" value="ECO:0007669"/>
    <property type="project" value="UniProtKB-KW"/>
</dbReference>
<dbReference type="SUPFAM" id="SSF51197">
    <property type="entry name" value="Clavaminate synthase-like"/>
    <property type="match status" value="1"/>
</dbReference>